<dbReference type="InterPro" id="IPR011051">
    <property type="entry name" value="RmlC_Cupin_sf"/>
</dbReference>
<feature type="signal peptide" evidence="4">
    <location>
        <begin position="1"/>
        <end position="24"/>
    </location>
</feature>
<keyword evidence="1 4" id="KW-0732">Signal</keyword>
<dbReference type="AlphaFoldDB" id="Q41115"/>
<dbReference type="PIR" id="S10156">
    <property type="entry name" value="S10156"/>
</dbReference>
<evidence type="ECO:0000256" key="4">
    <source>
        <dbReference type="SAM" id="SignalP"/>
    </source>
</evidence>
<dbReference type="InterPro" id="IPR014710">
    <property type="entry name" value="RmlC-like_jellyroll"/>
</dbReference>
<dbReference type="InterPro" id="IPR006045">
    <property type="entry name" value="Cupin_1"/>
</dbReference>
<dbReference type="EMBL" id="X52626">
    <property type="protein sequence ID" value="CAA36853.1"/>
    <property type="molecule type" value="Genomic_DNA"/>
</dbReference>
<dbReference type="PANTHER" id="PTHR31189">
    <property type="entry name" value="OS03G0336100 PROTEIN-RELATED"/>
    <property type="match status" value="1"/>
</dbReference>
<dbReference type="CDD" id="cd02244">
    <property type="entry name" value="cupin_7S_vicilin-like_N"/>
    <property type="match status" value="1"/>
</dbReference>
<evidence type="ECO:0000256" key="3">
    <source>
        <dbReference type="SAM" id="MobiDB-lite"/>
    </source>
</evidence>
<proteinExistence type="inferred from homology"/>
<evidence type="ECO:0000256" key="1">
    <source>
        <dbReference type="ARBA" id="ARBA00022729"/>
    </source>
</evidence>
<protein>
    <submittedName>
        <fullName evidence="6">Alpha-phaseolin</fullName>
    </submittedName>
</protein>
<feature type="domain" description="Cupin type-1" evidence="5">
    <location>
        <begin position="237"/>
        <end position="390"/>
    </location>
</feature>
<dbReference type="InterPro" id="IPR050253">
    <property type="entry name" value="Seed_Storage-Functional"/>
</dbReference>
<sequence>MMRARVPLLLLGILFLASLSASFATSLREEEESQDNPFYFNSDNSWNTLFKNQYGHIRVLQRFDQQSKRLQNLEDYRLVEFRSKPETLLLPQQADAELLLVVRSGSAILVLVKPDDRREYFFLTSDNPIFSDHQKIPAGTIFYLVNPDPKEDLRIIQLAMPVNNPQIHDFFLSSTEAQQSYLQEFSKHILEASFNSKFEEINRVLFAEEGQQEGVIVNIDSEQIEELSKHAKSSSRKSLSKQDNTIGNEFGNLTERTDNSLNVLISSMEMKEGALFVPHYYSKAIVILVVNEGEAHVELVGPKGNKETLEYESYRAELSKDDVFVIPAAYPVAIKATSNVNFTGFGINANNNNRNLLAGKTDNVISSIGRALDGKDVLGLTFSGSGEEVMKLINKQSGSYFVDGHHHQQEQQKGSHQQEQQKGRKGAFVY</sequence>
<evidence type="ECO:0000313" key="6">
    <source>
        <dbReference type="EMBL" id="CAA36853.1"/>
    </source>
</evidence>
<feature type="region of interest" description="Disordered" evidence="3">
    <location>
        <begin position="405"/>
        <end position="430"/>
    </location>
</feature>
<name>Q41115_PHAVU</name>
<dbReference type="Allergome" id="8837">
    <property type="allergen name" value="Pha v Phaseolin"/>
</dbReference>
<organism evidence="6">
    <name type="scientific">Phaseolus vulgaris</name>
    <name type="common">Kidney bean</name>
    <name type="synonym">French bean</name>
    <dbReference type="NCBI Taxonomy" id="3885"/>
    <lineage>
        <taxon>Eukaryota</taxon>
        <taxon>Viridiplantae</taxon>
        <taxon>Streptophyta</taxon>
        <taxon>Embryophyta</taxon>
        <taxon>Tracheophyta</taxon>
        <taxon>Spermatophyta</taxon>
        <taxon>Magnoliopsida</taxon>
        <taxon>eudicotyledons</taxon>
        <taxon>Gunneridae</taxon>
        <taxon>Pentapetalae</taxon>
        <taxon>rosids</taxon>
        <taxon>fabids</taxon>
        <taxon>Fabales</taxon>
        <taxon>Fabaceae</taxon>
        <taxon>Papilionoideae</taxon>
        <taxon>50 kb inversion clade</taxon>
        <taxon>NPAAA clade</taxon>
        <taxon>indigoferoid/millettioid clade</taxon>
        <taxon>Phaseoleae</taxon>
        <taxon>Phaseolus</taxon>
    </lineage>
</organism>
<comment type="similarity">
    <text evidence="2">Belongs to the 7S seed storage protein family.</text>
</comment>
<dbReference type="PANTHER" id="PTHR31189:SF41">
    <property type="entry name" value="VICILIN C72"/>
    <property type="match status" value="1"/>
</dbReference>
<feature type="chain" id="PRO_5004231540" evidence="4">
    <location>
        <begin position="25"/>
        <end position="430"/>
    </location>
</feature>
<reference evidence="6" key="1">
    <citation type="journal article" date="1990" name="Nucleic Acids Res.">
        <title>Nucleotide sequence of an alpha-phaseolin gene from Phaseolus vulgaris.</title>
        <authorList>
            <person name="Anthony J.L."/>
            <person name="Vonder Haar R.A."/>
            <person name="Hall T.C."/>
        </authorList>
    </citation>
    <scope>NUCLEOTIDE SEQUENCE</scope>
    <source>
        <strain evidence="6">Sanilac</strain>
        <tissue evidence="6">Leaf</tissue>
    </source>
</reference>
<accession>Q41115</accession>
<dbReference type="Pfam" id="PF00190">
    <property type="entry name" value="Cupin_1"/>
    <property type="match status" value="1"/>
</dbReference>
<feature type="compositionally biased region" description="Low complexity" evidence="3">
    <location>
        <begin position="411"/>
        <end position="420"/>
    </location>
</feature>
<dbReference type="Gene3D" id="2.60.120.10">
    <property type="entry name" value="Jelly Rolls"/>
    <property type="match status" value="2"/>
</dbReference>
<dbReference type="SUPFAM" id="SSF51182">
    <property type="entry name" value="RmlC-like cupins"/>
    <property type="match status" value="2"/>
</dbReference>
<evidence type="ECO:0000259" key="5">
    <source>
        <dbReference type="SMART" id="SM00835"/>
    </source>
</evidence>
<evidence type="ECO:0000256" key="2">
    <source>
        <dbReference type="ARBA" id="ARBA00023597"/>
    </source>
</evidence>
<dbReference type="SMART" id="SM00835">
    <property type="entry name" value="Cupin_1"/>
    <property type="match status" value="1"/>
</dbReference>